<evidence type="ECO:0000256" key="3">
    <source>
        <dbReference type="ARBA" id="ARBA00022989"/>
    </source>
</evidence>
<name>A0AAQ4CR21_9CREN</name>
<feature type="transmembrane region" description="Helical" evidence="5">
    <location>
        <begin position="106"/>
        <end position="124"/>
    </location>
</feature>
<protein>
    <recommendedName>
        <fullName evidence="5">Probable membrane transporter protein</fullName>
    </recommendedName>
</protein>
<evidence type="ECO:0000313" key="6">
    <source>
        <dbReference type="EMBL" id="BDB98252.1"/>
    </source>
</evidence>
<evidence type="ECO:0000256" key="2">
    <source>
        <dbReference type="ARBA" id="ARBA00022692"/>
    </source>
</evidence>
<feature type="transmembrane region" description="Helical" evidence="5">
    <location>
        <begin position="259"/>
        <end position="278"/>
    </location>
</feature>
<feature type="transmembrane region" description="Helical" evidence="5">
    <location>
        <begin position="130"/>
        <end position="146"/>
    </location>
</feature>
<evidence type="ECO:0000256" key="1">
    <source>
        <dbReference type="ARBA" id="ARBA00004141"/>
    </source>
</evidence>
<keyword evidence="5" id="KW-1003">Cell membrane</keyword>
<dbReference type="KEGG" id="scas:SACC_12690"/>
<reference evidence="6 7" key="1">
    <citation type="journal article" date="2022" name="Microbiol. Resour. Announc.">
        <title>Complete Genome Sequence of the Hyperthermophilic and Acidophilic Archaeon Saccharolobus caldissimus Strain HS-3T.</title>
        <authorList>
            <person name="Sakai H.D."/>
            <person name="Kurosawa N."/>
        </authorList>
    </citation>
    <scope>NUCLEOTIDE SEQUENCE [LARGE SCALE GENOMIC DNA]</scope>
    <source>
        <strain evidence="6 7">JCM32116</strain>
    </source>
</reference>
<dbReference type="PANTHER" id="PTHR43701">
    <property type="entry name" value="MEMBRANE TRANSPORTER PROTEIN MJ0441-RELATED"/>
    <property type="match status" value="1"/>
</dbReference>
<feature type="transmembrane region" description="Helical" evidence="5">
    <location>
        <begin position="167"/>
        <end position="200"/>
    </location>
</feature>
<comment type="subcellular location">
    <subcellularLocation>
        <location evidence="5">Cell membrane</location>
        <topology evidence="5">Multi-pass membrane protein</topology>
    </subcellularLocation>
    <subcellularLocation>
        <location evidence="1">Membrane</location>
        <topology evidence="1">Multi-pass membrane protein</topology>
    </subcellularLocation>
</comment>
<evidence type="ECO:0000313" key="7">
    <source>
        <dbReference type="Proteomes" id="UP001319921"/>
    </source>
</evidence>
<dbReference type="Proteomes" id="UP001319921">
    <property type="component" value="Chromosome"/>
</dbReference>
<feature type="transmembrane region" description="Helical" evidence="5">
    <location>
        <begin position="233"/>
        <end position="253"/>
    </location>
</feature>
<gene>
    <name evidence="6" type="ORF">SACC_12690</name>
</gene>
<proteinExistence type="inferred from homology"/>
<dbReference type="InterPro" id="IPR051598">
    <property type="entry name" value="TSUP/Inactive_protease-like"/>
</dbReference>
<feature type="transmembrane region" description="Helical" evidence="5">
    <location>
        <begin position="206"/>
        <end position="226"/>
    </location>
</feature>
<keyword evidence="4 5" id="KW-0472">Membrane</keyword>
<dbReference type="Pfam" id="PF01925">
    <property type="entry name" value="TauE"/>
    <property type="match status" value="1"/>
</dbReference>
<keyword evidence="2 5" id="KW-0812">Transmembrane</keyword>
<keyword evidence="7" id="KW-1185">Reference proteome</keyword>
<evidence type="ECO:0000256" key="4">
    <source>
        <dbReference type="ARBA" id="ARBA00023136"/>
    </source>
</evidence>
<keyword evidence="3 5" id="KW-1133">Transmembrane helix</keyword>
<feature type="transmembrane region" description="Helical" evidence="5">
    <location>
        <begin position="26"/>
        <end position="54"/>
    </location>
</feature>
<dbReference type="EMBL" id="AP025226">
    <property type="protein sequence ID" value="BDB98252.1"/>
    <property type="molecule type" value="Genomic_DNA"/>
</dbReference>
<accession>A0AAQ4CR21</accession>
<feature type="transmembrane region" description="Helical" evidence="5">
    <location>
        <begin position="74"/>
        <end position="94"/>
    </location>
</feature>
<organism evidence="6 7">
    <name type="scientific">Saccharolobus caldissimus</name>
    <dbReference type="NCBI Taxonomy" id="1702097"/>
    <lineage>
        <taxon>Archaea</taxon>
        <taxon>Thermoproteota</taxon>
        <taxon>Thermoprotei</taxon>
        <taxon>Sulfolobales</taxon>
        <taxon>Sulfolobaceae</taxon>
        <taxon>Saccharolobus</taxon>
    </lineage>
</organism>
<dbReference type="GO" id="GO:0005886">
    <property type="term" value="C:plasma membrane"/>
    <property type="evidence" value="ECO:0007669"/>
    <property type="project" value="UniProtKB-SubCell"/>
</dbReference>
<comment type="similarity">
    <text evidence="5">Belongs to the 4-toluene sulfonate uptake permease (TSUP) (TC 2.A.102) family.</text>
</comment>
<dbReference type="InterPro" id="IPR002781">
    <property type="entry name" value="TM_pro_TauE-like"/>
</dbReference>
<sequence length="281" mass="30170">MFNKIYNNIKYISYLKSGKGINTLNILNYIMLIPIYLLIIIGIAVGALTGITGASGVLVVVPTLLYLGLNFKEAIGSSLLVDVITTTTVTYVYFLNKNIDVEISLIMGLGAAIGAQIGSSIAFITPERELEIAFTIFTAYMAYVSFKRSRNKFSMKKINLNKTKYFLALILSILIGMVTGTLGASGGIMFVAVMMLLFSIDIKKMIGTATLAMLLSALSGVSAYIIAGKTDVIASLIIGLTALISGYLFARVANAMKSSMIYALLGSVFTLVSITTILRVL</sequence>
<dbReference type="PANTHER" id="PTHR43701:SF2">
    <property type="entry name" value="MEMBRANE TRANSPORTER PROTEIN YJNA-RELATED"/>
    <property type="match status" value="1"/>
</dbReference>
<evidence type="ECO:0000256" key="5">
    <source>
        <dbReference type="RuleBase" id="RU363041"/>
    </source>
</evidence>
<dbReference type="AlphaFoldDB" id="A0AAQ4CR21"/>